<comment type="function">
    <text evidence="6">Catalyzes the reduction of dTDP-6-deoxy-L-lyxo-4-hexulose to yield dTDP-L-rhamnose.</text>
</comment>
<dbReference type="NCBIfam" id="TIGR01214">
    <property type="entry name" value="rmlD"/>
    <property type="match status" value="1"/>
</dbReference>
<evidence type="ECO:0000256" key="3">
    <source>
        <dbReference type="ARBA" id="ARBA00012929"/>
    </source>
</evidence>
<dbReference type="PANTHER" id="PTHR10491:SF4">
    <property type="entry name" value="METHIONINE ADENOSYLTRANSFERASE 2 SUBUNIT BETA"/>
    <property type="match status" value="1"/>
</dbReference>
<evidence type="ECO:0000256" key="6">
    <source>
        <dbReference type="RuleBase" id="RU364082"/>
    </source>
</evidence>
<reference evidence="8 9" key="1">
    <citation type="submission" date="2019-12" db="EMBL/GenBank/DDBJ databases">
        <title>Maritimibacter sp. nov. sp. isolated from sea sand.</title>
        <authorList>
            <person name="Kim J."/>
            <person name="Jeong S.E."/>
            <person name="Jung H.S."/>
            <person name="Jeon C.O."/>
        </authorList>
    </citation>
    <scope>NUCLEOTIDE SEQUENCE [LARGE SCALE GENOMIC DNA]</scope>
    <source>
        <strain evidence="8 9">DP07</strain>
    </source>
</reference>
<dbReference type="EMBL" id="WTUX01000017">
    <property type="protein sequence ID" value="MZR13819.1"/>
    <property type="molecule type" value="Genomic_DNA"/>
</dbReference>
<keyword evidence="6" id="KW-0521">NADP</keyword>
<comment type="similarity">
    <text evidence="2 6">Belongs to the dTDP-4-dehydrorhamnose reductase family.</text>
</comment>
<dbReference type="InterPro" id="IPR036291">
    <property type="entry name" value="NAD(P)-bd_dom_sf"/>
</dbReference>
<feature type="domain" description="RmlD-like substrate binding" evidence="7">
    <location>
        <begin position="1"/>
        <end position="280"/>
    </location>
</feature>
<dbReference type="GO" id="GO:0019305">
    <property type="term" value="P:dTDP-rhamnose biosynthetic process"/>
    <property type="evidence" value="ECO:0007669"/>
    <property type="project" value="UniProtKB-UniPathway"/>
</dbReference>
<dbReference type="SUPFAM" id="SSF51735">
    <property type="entry name" value="NAD(P)-binding Rossmann-fold domains"/>
    <property type="match status" value="1"/>
</dbReference>
<evidence type="ECO:0000259" key="7">
    <source>
        <dbReference type="Pfam" id="PF04321"/>
    </source>
</evidence>
<evidence type="ECO:0000313" key="8">
    <source>
        <dbReference type="EMBL" id="MZR13819.1"/>
    </source>
</evidence>
<accession>A0A845M488</accession>
<gene>
    <name evidence="8" type="primary">rfbD</name>
    <name evidence="8" type="ORF">GQE99_12420</name>
</gene>
<name>A0A845M488_9RHOB</name>
<keyword evidence="9" id="KW-1185">Reference proteome</keyword>
<dbReference type="Gene3D" id="3.90.25.10">
    <property type="entry name" value="UDP-galactose 4-epimerase, domain 1"/>
    <property type="match status" value="1"/>
</dbReference>
<proteinExistence type="inferred from homology"/>
<sequence>MRLLVFGQTGQVATELARRAPEAVFLGREQADLANPVSCASAIRTHIPDAVINAAAYTAVDRAEGEEQLATRVNGYAPAEMAHACAALDIPMIHISTDYVFDGCGSTPWHLDGIPTPKNAYGRSKLVGEQAIAKARGPHAILRTAWVFSAHGNNFVRSMLRLSQTHEVLRIVDDQVGGPTPAADIAAACLSMAAQLKSDHDKTGTYHYTGAPDISWKGFAEEILTMAGRDATVTGIPTTKYPTPAQRPLNSRLDCTTTEMVFGLPRPDWRSGLVDVLTELGEISA</sequence>
<evidence type="ECO:0000313" key="9">
    <source>
        <dbReference type="Proteomes" id="UP000467322"/>
    </source>
</evidence>
<dbReference type="CDD" id="cd05254">
    <property type="entry name" value="dTDP_HR_like_SDR_e"/>
    <property type="match status" value="1"/>
</dbReference>
<dbReference type="UniPathway" id="UPA00124"/>
<dbReference type="GO" id="GO:0008831">
    <property type="term" value="F:dTDP-4-dehydrorhamnose reductase activity"/>
    <property type="evidence" value="ECO:0007669"/>
    <property type="project" value="UniProtKB-EC"/>
</dbReference>
<evidence type="ECO:0000256" key="5">
    <source>
        <dbReference type="ARBA" id="ARBA00048200"/>
    </source>
</evidence>
<dbReference type="InterPro" id="IPR005913">
    <property type="entry name" value="dTDP_dehydrorham_reduct"/>
</dbReference>
<dbReference type="Gene3D" id="3.40.50.720">
    <property type="entry name" value="NAD(P)-binding Rossmann-like Domain"/>
    <property type="match status" value="1"/>
</dbReference>
<evidence type="ECO:0000256" key="1">
    <source>
        <dbReference type="ARBA" id="ARBA00004781"/>
    </source>
</evidence>
<comment type="caution">
    <text evidence="8">The sequence shown here is derived from an EMBL/GenBank/DDBJ whole genome shotgun (WGS) entry which is preliminary data.</text>
</comment>
<organism evidence="8 9">
    <name type="scientific">Maritimibacter harenae</name>
    <dbReference type="NCBI Taxonomy" id="2606218"/>
    <lineage>
        <taxon>Bacteria</taxon>
        <taxon>Pseudomonadati</taxon>
        <taxon>Pseudomonadota</taxon>
        <taxon>Alphaproteobacteria</taxon>
        <taxon>Rhodobacterales</taxon>
        <taxon>Roseobacteraceae</taxon>
        <taxon>Maritimibacter</taxon>
    </lineage>
</organism>
<protein>
    <recommendedName>
        <fullName evidence="4 6">dTDP-4-dehydrorhamnose reductase</fullName>
        <ecNumber evidence="3 6">1.1.1.133</ecNumber>
    </recommendedName>
</protein>
<dbReference type="PANTHER" id="PTHR10491">
    <property type="entry name" value="DTDP-4-DEHYDRORHAMNOSE REDUCTASE"/>
    <property type="match status" value="1"/>
</dbReference>
<comment type="cofactor">
    <cofactor evidence="6">
        <name>Mg(2+)</name>
        <dbReference type="ChEBI" id="CHEBI:18420"/>
    </cofactor>
    <text evidence="6">Binds 1 Mg(2+) ion per monomer.</text>
</comment>
<dbReference type="AlphaFoldDB" id="A0A845M488"/>
<dbReference type="Pfam" id="PF04321">
    <property type="entry name" value="RmlD_sub_bind"/>
    <property type="match status" value="1"/>
</dbReference>
<evidence type="ECO:0000256" key="4">
    <source>
        <dbReference type="ARBA" id="ARBA00017099"/>
    </source>
</evidence>
<dbReference type="EC" id="1.1.1.133" evidence="3 6"/>
<dbReference type="InterPro" id="IPR029903">
    <property type="entry name" value="RmlD-like-bd"/>
</dbReference>
<dbReference type="RefSeq" id="WP_161351956.1">
    <property type="nucleotide sequence ID" value="NZ_WTUX01000017.1"/>
</dbReference>
<evidence type="ECO:0000256" key="2">
    <source>
        <dbReference type="ARBA" id="ARBA00010944"/>
    </source>
</evidence>
<comment type="pathway">
    <text evidence="1 6">Carbohydrate biosynthesis; dTDP-L-rhamnose biosynthesis.</text>
</comment>
<keyword evidence="6 8" id="KW-0560">Oxidoreductase</keyword>
<comment type="catalytic activity">
    <reaction evidence="5 6">
        <text>dTDP-beta-L-rhamnose + NADP(+) = dTDP-4-dehydro-beta-L-rhamnose + NADPH + H(+)</text>
        <dbReference type="Rhea" id="RHEA:21796"/>
        <dbReference type="ChEBI" id="CHEBI:15378"/>
        <dbReference type="ChEBI" id="CHEBI:57510"/>
        <dbReference type="ChEBI" id="CHEBI:57783"/>
        <dbReference type="ChEBI" id="CHEBI:58349"/>
        <dbReference type="ChEBI" id="CHEBI:62830"/>
        <dbReference type="EC" id="1.1.1.133"/>
    </reaction>
</comment>
<dbReference type="Proteomes" id="UP000467322">
    <property type="component" value="Unassembled WGS sequence"/>
</dbReference>